<dbReference type="EMBL" id="CAWUPB010001194">
    <property type="protein sequence ID" value="CAK7353202.1"/>
    <property type="molecule type" value="Genomic_DNA"/>
</dbReference>
<reference evidence="1 2" key="1">
    <citation type="submission" date="2024-01" db="EMBL/GenBank/DDBJ databases">
        <authorList>
            <person name="Waweru B."/>
        </authorList>
    </citation>
    <scope>NUCLEOTIDE SEQUENCE [LARGE SCALE GENOMIC DNA]</scope>
</reference>
<dbReference type="Proteomes" id="UP001314170">
    <property type="component" value="Unassembled WGS sequence"/>
</dbReference>
<dbReference type="AlphaFoldDB" id="A0AAV1SPC1"/>
<sequence length="151" mass="17495">MARPANSTKTNLEAKQRDDHGPALKIKAAKNSFRISIMSGEVQKNILQNKKLTVIYHTLWFHYRRSDLDMIIQGMRAIYAPTSSIYLCNQIKKDYIFGITRLSDNDIKELWHLSIQVLVFDARKKLNPGDTAGNRSLLENKLHQYVEKKLH</sequence>
<name>A0AAV1SPC1_9ROSI</name>
<feature type="non-terminal residue" evidence="1">
    <location>
        <position position="1"/>
    </location>
</feature>
<feature type="non-terminal residue" evidence="1">
    <location>
        <position position="151"/>
    </location>
</feature>
<accession>A0AAV1SPC1</accession>
<proteinExistence type="predicted"/>
<gene>
    <name evidence="1" type="ORF">DCAF_LOCUS24608</name>
</gene>
<protein>
    <submittedName>
        <fullName evidence="1">Uncharacterized protein</fullName>
    </submittedName>
</protein>
<evidence type="ECO:0000313" key="2">
    <source>
        <dbReference type="Proteomes" id="UP001314170"/>
    </source>
</evidence>
<evidence type="ECO:0000313" key="1">
    <source>
        <dbReference type="EMBL" id="CAK7353202.1"/>
    </source>
</evidence>
<comment type="caution">
    <text evidence="1">The sequence shown here is derived from an EMBL/GenBank/DDBJ whole genome shotgun (WGS) entry which is preliminary data.</text>
</comment>
<organism evidence="1 2">
    <name type="scientific">Dovyalis caffra</name>
    <dbReference type="NCBI Taxonomy" id="77055"/>
    <lineage>
        <taxon>Eukaryota</taxon>
        <taxon>Viridiplantae</taxon>
        <taxon>Streptophyta</taxon>
        <taxon>Embryophyta</taxon>
        <taxon>Tracheophyta</taxon>
        <taxon>Spermatophyta</taxon>
        <taxon>Magnoliopsida</taxon>
        <taxon>eudicotyledons</taxon>
        <taxon>Gunneridae</taxon>
        <taxon>Pentapetalae</taxon>
        <taxon>rosids</taxon>
        <taxon>fabids</taxon>
        <taxon>Malpighiales</taxon>
        <taxon>Salicaceae</taxon>
        <taxon>Flacourtieae</taxon>
        <taxon>Dovyalis</taxon>
    </lineage>
</organism>
<keyword evidence="2" id="KW-1185">Reference proteome</keyword>